<dbReference type="Proteomes" id="UP000534783">
    <property type="component" value="Unassembled WGS sequence"/>
</dbReference>
<dbReference type="EMBL" id="VTOW01000006">
    <property type="protein sequence ID" value="NKE73403.1"/>
    <property type="molecule type" value="Genomic_DNA"/>
</dbReference>
<protein>
    <submittedName>
        <fullName evidence="1">Uncharacterized protein</fullName>
    </submittedName>
</protein>
<accession>A0A7X6ID63</accession>
<evidence type="ECO:0000313" key="1">
    <source>
        <dbReference type="EMBL" id="NKE73403.1"/>
    </source>
</evidence>
<organism evidence="1 2">
    <name type="scientific">Candidatus Manganitrophus noduliformans</name>
    <dbReference type="NCBI Taxonomy" id="2606439"/>
    <lineage>
        <taxon>Bacteria</taxon>
        <taxon>Pseudomonadati</taxon>
        <taxon>Nitrospirota</taxon>
        <taxon>Nitrospiria</taxon>
        <taxon>Candidatus Troglogloeales</taxon>
        <taxon>Candidatus Manganitrophaceae</taxon>
        <taxon>Candidatus Manganitrophus</taxon>
    </lineage>
</organism>
<gene>
    <name evidence="1" type="ORF">MNODULE_21830</name>
</gene>
<dbReference type="RefSeq" id="WP_168063352.1">
    <property type="nucleotide sequence ID" value="NZ_VTOW01000006.1"/>
</dbReference>
<sequence length="111" mass="13042">MLVDRLRKPTPTDKDRSLTTDEALFDYFWQRTYQIVMTAIKQTDGGKRGPIQRYYRQAMIYLEGLELLTRHGRLDPKLREQAKLGMGSFFKILAEMHLIATQQKKKKIVVP</sequence>
<dbReference type="AlphaFoldDB" id="A0A7X6ID63"/>
<reference evidence="1 2" key="1">
    <citation type="journal article" date="2020" name="Nature">
        <title>Bacterial chemolithoautotrophy via manganese oxidation.</title>
        <authorList>
            <person name="Yu H."/>
            <person name="Leadbetter J.R."/>
        </authorList>
    </citation>
    <scope>NUCLEOTIDE SEQUENCE [LARGE SCALE GENOMIC DNA]</scope>
    <source>
        <strain evidence="1 2">Mn-1</strain>
    </source>
</reference>
<name>A0A7X6ID63_9BACT</name>
<keyword evidence="2" id="KW-1185">Reference proteome</keyword>
<evidence type="ECO:0000313" key="2">
    <source>
        <dbReference type="Proteomes" id="UP000534783"/>
    </source>
</evidence>
<proteinExistence type="predicted"/>
<comment type="caution">
    <text evidence="1">The sequence shown here is derived from an EMBL/GenBank/DDBJ whole genome shotgun (WGS) entry which is preliminary data.</text>
</comment>